<dbReference type="InterPro" id="IPR006665">
    <property type="entry name" value="OmpA-like"/>
</dbReference>
<keyword evidence="11" id="KW-1185">Reference proteome</keyword>
<dbReference type="SUPFAM" id="SSF103088">
    <property type="entry name" value="OmpA-like"/>
    <property type="match status" value="1"/>
</dbReference>
<protein>
    <submittedName>
        <fullName evidence="10">Chemotaxis MotB protein, putative</fullName>
    </submittedName>
</protein>
<dbReference type="HOGENOM" id="CLU_016890_0_3_5"/>
<evidence type="ECO:0000256" key="5">
    <source>
        <dbReference type="ARBA" id="ARBA00022989"/>
    </source>
</evidence>
<proteinExistence type="inferred from homology"/>
<dbReference type="KEGG" id="rce:RC1_0884"/>
<dbReference type="eggNOG" id="COG1360">
    <property type="taxonomic scope" value="Bacteria"/>
</dbReference>
<keyword evidence="3" id="KW-1003">Cell membrane</keyword>
<dbReference type="AlphaFoldDB" id="B6IS78"/>
<accession>B6IS78</accession>
<sequence length="239" mass="25616">MNGAMRLLALLPSRRTASGRAWLVSFTDLVCLMLTFFVMLYAMSDPADPRYRALAGGLHGDLAVRAEGEAAPEAAFNVDRLNREQAIDLGYLGRVFETQMAGHPELAQVLITRRDGRLVLALPADLLFAPGDAALSPAGLRALFVLGGVAGNIGNALEVVGHTDPRPAGSRWPSNWELSLARAQAVADALHGAGYLRAITVRGQADAQFPETAPFLPVAERMRLARRVDVIVAEHGGMR</sequence>
<dbReference type="Pfam" id="PF00691">
    <property type="entry name" value="OmpA"/>
    <property type="match status" value="1"/>
</dbReference>
<dbReference type="RefSeq" id="WP_012566104.1">
    <property type="nucleotide sequence ID" value="NC_011420.2"/>
</dbReference>
<evidence type="ECO:0000256" key="3">
    <source>
        <dbReference type="ARBA" id="ARBA00022475"/>
    </source>
</evidence>
<dbReference type="GO" id="GO:0005886">
    <property type="term" value="C:plasma membrane"/>
    <property type="evidence" value="ECO:0007669"/>
    <property type="project" value="UniProtKB-SubCell"/>
</dbReference>
<dbReference type="EMBL" id="CP000613">
    <property type="protein sequence ID" value="ACI98314.1"/>
    <property type="molecule type" value="Genomic_DNA"/>
</dbReference>
<dbReference type="STRING" id="414684.RC1_0884"/>
<keyword evidence="6 7" id="KW-0472">Membrane</keyword>
<evidence type="ECO:0000256" key="2">
    <source>
        <dbReference type="ARBA" id="ARBA00008914"/>
    </source>
</evidence>
<dbReference type="PANTHER" id="PTHR30329:SF21">
    <property type="entry name" value="LIPOPROTEIN YIAD-RELATED"/>
    <property type="match status" value="1"/>
</dbReference>
<feature type="transmembrane region" description="Helical" evidence="8">
    <location>
        <begin position="21"/>
        <end position="43"/>
    </location>
</feature>
<dbReference type="CDD" id="cd07185">
    <property type="entry name" value="OmpA_C-like"/>
    <property type="match status" value="1"/>
</dbReference>
<evidence type="ECO:0000313" key="11">
    <source>
        <dbReference type="Proteomes" id="UP000001591"/>
    </source>
</evidence>
<reference evidence="10 11" key="1">
    <citation type="journal article" date="2010" name="BMC Genomics">
        <title>Metabolic flexibility revealed in the genome of the cyst-forming alpha-1 proteobacterium Rhodospirillum centenum.</title>
        <authorList>
            <person name="Lu Y.K."/>
            <person name="Marden J."/>
            <person name="Han M."/>
            <person name="Swingley W.D."/>
            <person name="Mastrian S.D."/>
            <person name="Chowdhury S.R."/>
            <person name="Hao J."/>
            <person name="Helmy T."/>
            <person name="Kim S."/>
            <person name="Kurdoglu A.A."/>
            <person name="Matthies H.J."/>
            <person name="Rollo D."/>
            <person name="Stothard P."/>
            <person name="Blankenship R.E."/>
            <person name="Bauer C.E."/>
            <person name="Touchman J.W."/>
        </authorList>
    </citation>
    <scope>NUCLEOTIDE SEQUENCE [LARGE SCALE GENOMIC DNA]</scope>
    <source>
        <strain evidence="11">ATCC 51521 / SW</strain>
    </source>
</reference>
<dbReference type="PANTHER" id="PTHR30329">
    <property type="entry name" value="STATOR ELEMENT OF FLAGELLAR MOTOR COMPLEX"/>
    <property type="match status" value="1"/>
</dbReference>
<dbReference type="Gene3D" id="3.30.1330.60">
    <property type="entry name" value="OmpA-like domain"/>
    <property type="match status" value="1"/>
</dbReference>
<evidence type="ECO:0000256" key="6">
    <source>
        <dbReference type="ARBA" id="ARBA00023136"/>
    </source>
</evidence>
<gene>
    <name evidence="10" type="primary">motB</name>
    <name evidence="10" type="ordered locus">RC1_0884</name>
</gene>
<evidence type="ECO:0000259" key="9">
    <source>
        <dbReference type="PROSITE" id="PS51123"/>
    </source>
</evidence>
<dbReference type="OrthoDB" id="7348512at2"/>
<keyword evidence="4 8" id="KW-0812">Transmembrane</keyword>
<name>B6IS78_RHOCS</name>
<dbReference type="InterPro" id="IPR050330">
    <property type="entry name" value="Bact_OuterMem_StrucFunc"/>
</dbReference>
<comment type="similarity">
    <text evidence="2">Belongs to the MotB family.</text>
</comment>
<comment type="subcellular location">
    <subcellularLocation>
        <location evidence="1">Cell membrane</location>
        <topology evidence="1">Single-pass membrane protein</topology>
    </subcellularLocation>
</comment>
<evidence type="ECO:0000313" key="10">
    <source>
        <dbReference type="EMBL" id="ACI98314.1"/>
    </source>
</evidence>
<keyword evidence="5 8" id="KW-1133">Transmembrane helix</keyword>
<dbReference type="InterPro" id="IPR036737">
    <property type="entry name" value="OmpA-like_sf"/>
</dbReference>
<dbReference type="Proteomes" id="UP000001591">
    <property type="component" value="Chromosome"/>
</dbReference>
<feature type="domain" description="OmpA-like" evidence="9">
    <location>
        <begin position="115"/>
        <end position="236"/>
    </location>
</feature>
<organism evidence="10 11">
    <name type="scientific">Rhodospirillum centenum (strain ATCC 51521 / SW)</name>
    <dbReference type="NCBI Taxonomy" id="414684"/>
    <lineage>
        <taxon>Bacteria</taxon>
        <taxon>Pseudomonadati</taxon>
        <taxon>Pseudomonadota</taxon>
        <taxon>Alphaproteobacteria</taxon>
        <taxon>Rhodospirillales</taxon>
        <taxon>Rhodospirillaceae</taxon>
        <taxon>Rhodospirillum</taxon>
    </lineage>
</organism>
<evidence type="ECO:0000256" key="1">
    <source>
        <dbReference type="ARBA" id="ARBA00004162"/>
    </source>
</evidence>
<evidence type="ECO:0000256" key="8">
    <source>
        <dbReference type="SAM" id="Phobius"/>
    </source>
</evidence>
<evidence type="ECO:0000256" key="4">
    <source>
        <dbReference type="ARBA" id="ARBA00022692"/>
    </source>
</evidence>
<evidence type="ECO:0000256" key="7">
    <source>
        <dbReference type="PROSITE-ProRule" id="PRU00473"/>
    </source>
</evidence>
<dbReference type="PROSITE" id="PS51123">
    <property type="entry name" value="OMPA_2"/>
    <property type="match status" value="1"/>
</dbReference>
<dbReference type="Pfam" id="PF13677">
    <property type="entry name" value="MotB_plug"/>
    <property type="match status" value="1"/>
</dbReference>
<dbReference type="InterPro" id="IPR025713">
    <property type="entry name" value="MotB-like_N_dom"/>
</dbReference>